<evidence type="ECO:0000259" key="4">
    <source>
        <dbReference type="PROSITE" id="PS50893"/>
    </source>
</evidence>
<dbReference type="Pfam" id="PF00005">
    <property type="entry name" value="ABC_tran"/>
    <property type="match status" value="1"/>
</dbReference>
<dbReference type="Proteomes" id="UP000095477">
    <property type="component" value="Chromosome I"/>
</dbReference>
<dbReference type="InterPro" id="IPR003439">
    <property type="entry name" value="ABC_transporter-like_ATP-bd"/>
</dbReference>
<organism evidence="5 6">
    <name type="scientific">Candidatus Hoaglandella endobia</name>
    <dbReference type="NCBI Taxonomy" id="1778263"/>
    <lineage>
        <taxon>Bacteria</taxon>
        <taxon>Pseudomonadati</taxon>
        <taxon>Pseudomonadota</taxon>
        <taxon>Gammaproteobacteria</taxon>
        <taxon>Enterobacterales</taxon>
        <taxon>Enterobacteriaceae</taxon>
        <taxon>Candidatus Hoaglandella</taxon>
    </lineage>
</organism>
<dbReference type="CDD" id="cd03217">
    <property type="entry name" value="ABC_FeS_Assembly"/>
    <property type="match status" value="1"/>
</dbReference>
<dbReference type="GO" id="GO:0016887">
    <property type="term" value="F:ATP hydrolysis activity"/>
    <property type="evidence" value="ECO:0007669"/>
    <property type="project" value="InterPro"/>
</dbReference>
<dbReference type="SMART" id="SM00382">
    <property type="entry name" value="AAA"/>
    <property type="match status" value="1"/>
</dbReference>
<name>A0A143WW82_9ENTR</name>
<dbReference type="PANTHER" id="PTHR43204:SF1">
    <property type="entry name" value="ABC TRANSPORTER I FAMILY MEMBER 6, CHLOROPLASTIC"/>
    <property type="match status" value="1"/>
</dbReference>
<dbReference type="NCBIfam" id="NF007134">
    <property type="entry name" value="PRK09580.1"/>
    <property type="match status" value="1"/>
</dbReference>
<sequence>MLLIKNLSVSVENKSILHQLNLEIKPGEVHAIMGPNGSGKSTLSATLAGSKNYEITAGEVLFKGANLLALEPEQRAGEGVFMAFQYPVEIPGVSNQFFLQTAVNAVRKYRDLPPLDRFDFADFIEAKVRLLKMPADLLTRSVNVGFSGGEKKWNDILQMTVLEPDLCILDETDSGLDIDALKIVAYGVNTLRDDKRAFIIVTHYQRILDYIKPDHVHVLYQGRIVKSGDFFLVKQLEEQGYGWLTEQHY</sequence>
<dbReference type="PATRIC" id="fig|1778263.3.peg.231"/>
<accession>A0A143WW82</accession>
<feature type="domain" description="ABC transporter" evidence="4">
    <location>
        <begin position="2"/>
        <end position="246"/>
    </location>
</feature>
<protein>
    <submittedName>
        <fullName evidence="5">Putative ATP-dependent transporter SufC</fullName>
    </submittedName>
</protein>
<comment type="similarity">
    <text evidence="1">Belongs to the ABC transporter superfamily. Ycf16 family.</text>
</comment>
<dbReference type="Gene3D" id="3.40.50.300">
    <property type="entry name" value="P-loop containing nucleotide triphosphate hydrolases"/>
    <property type="match status" value="1"/>
</dbReference>
<dbReference type="GO" id="GO:0005524">
    <property type="term" value="F:ATP binding"/>
    <property type="evidence" value="ECO:0007669"/>
    <property type="project" value="UniProtKB-KW"/>
</dbReference>
<keyword evidence="3" id="KW-0067">ATP-binding</keyword>
<dbReference type="InterPro" id="IPR027417">
    <property type="entry name" value="P-loop_NTPase"/>
</dbReference>
<dbReference type="InterPro" id="IPR003593">
    <property type="entry name" value="AAA+_ATPase"/>
</dbReference>
<evidence type="ECO:0000256" key="3">
    <source>
        <dbReference type="ARBA" id="ARBA00022840"/>
    </source>
</evidence>
<dbReference type="NCBIfam" id="TIGR01978">
    <property type="entry name" value="sufC"/>
    <property type="match status" value="1"/>
</dbReference>
<dbReference type="SUPFAM" id="SSF52540">
    <property type="entry name" value="P-loop containing nucleoside triphosphate hydrolases"/>
    <property type="match status" value="1"/>
</dbReference>
<dbReference type="FunFam" id="3.40.50.300:FF:000405">
    <property type="entry name" value="Fe-S cluster assembly ATPase SufC"/>
    <property type="match status" value="1"/>
</dbReference>
<dbReference type="RefSeq" id="WP_067567710.1">
    <property type="nucleotide sequence ID" value="NZ_LN999835.1"/>
</dbReference>
<evidence type="ECO:0000256" key="1">
    <source>
        <dbReference type="ARBA" id="ARBA00006216"/>
    </source>
</evidence>
<dbReference type="STRING" id="1778263.TPER_HE00233"/>
<dbReference type="PANTHER" id="PTHR43204">
    <property type="entry name" value="ABC TRANSPORTER I FAMILY MEMBER 6, CHLOROPLASTIC"/>
    <property type="match status" value="1"/>
</dbReference>
<reference evidence="6" key="1">
    <citation type="submission" date="2016-01" db="EMBL/GenBank/DDBJ databases">
        <authorList>
            <person name="Husnik F."/>
        </authorList>
    </citation>
    <scope>NUCLEOTIDE SEQUENCE [LARGE SCALE GENOMIC DNA]</scope>
</reference>
<gene>
    <name evidence="5" type="primary">sufC</name>
    <name evidence="5" type="ORF">TPER_HE00233</name>
</gene>
<keyword evidence="6" id="KW-1185">Reference proteome</keyword>
<dbReference type="InterPro" id="IPR010230">
    <property type="entry name" value="FeS-cluster_ATPase_SufC"/>
</dbReference>
<dbReference type="GO" id="GO:0005737">
    <property type="term" value="C:cytoplasm"/>
    <property type="evidence" value="ECO:0007669"/>
    <property type="project" value="UniProtKB-ARBA"/>
</dbReference>
<dbReference type="KEGG" id="hed:TPER_HE00233"/>
<proteinExistence type="inferred from homology"/>
<dbReference type="PROSITE" id="PS50893">
    <property type="entry name" value="ABC_TRANSPORTER_2"/>
    <property type="match status" value="1"/>
</dbReference>
<dbReference type="AlphaFoldDB" id="A0A143WW82"/>
<dbReference type="OrthoDB" id="9806149at2"/>
<evidence type="ECO:0000313" key="5">
    <source>
        <dbReference type="EMBL" id="CUX97164.1"/>
    </source>
</evidence>
<dbReference type="EMBL" id="LN999835">
    <property type="protein sequence ID" value="CUX97164.1"/>
    <property type="molecule type" value="Genomic_DNA"/>
</dbReference>
<evidence type="ECO:0000313" key="6">
    <source>
        <dbReference type="Proteomes" id="UP000095477"/>
    </source>
</evidence>
<keyword evidence="2" id="KW-0547">Nucleotide-binding</keyword>
<evidence type="ECO:0000256" key="2">
    <source>
        <dbReference type="ARBA" id="ARBA00022741"/>
    </source>
</evidence>